<evidence type="ECO:0000259" key="2">
    <source>
        <dbReference type="Pfam" id="PF13843"/>
    </source>
</evidence>
<organism evidence="3 4">
    <name type="scientific">Phytophthora fragariaefolia</name>
    <dbReference type="NCBI Taxonomy" id="1490495"/>
    <lineage>
        <taxon>Eukaryota</taxon>
        <taxon>Sar</taxon>
        <taxon>Stramenopiles</taxon>
        <taxon>Oomycota</taxon>
        <taxon>Peronosporomycetes</taxon>
        <taxon>Peronosporales</taxon>
        <taxon>Peronosporaceae</taxon>
        <taxon>Phytophthora</taxon>
    </lineage>
</organism>
<comment type="caution">
    <text evidence="3">The sequence shown here is derived from an EMBL/GenBank/DDBJ whole genome shotgun (WGS) entry which is preliminary data.</text>
</comment>
<proteinExistence type="predicted"/>
<name>A0A9W6Y1M5_9STRA</name>
<sequence length="646" mass="73147">MYCCCTDLRASESIHTFELSQTPRVDTAKTFQVIASVSSHDITYSENSEGSDYRERLQDASIGRRNLHLEFDEAHSDNNASGSSDEAYIDSDGSASANSIEDAEENVADNDDIGESTEDTDDLNTFAAFESGAENDDGEDDDASVVGLDAADVQLSAPPEMRFSPDARAVMDSTISVHTAWLNEMGINVWSDLQTHVPYDYLMVPYEPRPASSMATDYPNLYAGESGPTPNIPEQTNDYFETNLDERVQGQLARQVARQKQQPEFKPKTPELIKSMGVTARELCIFVGLLIVRSIVSNKEKLAHHWKPTDEGALPRGCFGQFMTRDRFMHISRNLHFSRNDDERAAKDRAWKLRPVIDALQGRFAAGFMPPAVMAFDEAMLPSRSTFNKMRVRNERRRNHRRYPSRQANIERGTFIVTDALEIPGMRLLRWWDTRAVHMLTTGASVEMDRIVRRDKLTGTQSEVACPRVVKDYQTFMGGVDVHDQLRLQRYSLQLCLKYKKYYKSLFLGLVDLAIINANIIFSARRAHANLPKVRHVKFMKQLHLEWCQLREEDWISLRSDETFQVTPRKSNRSQVAASLPTHRCKTMNGALATMAWDARDAREPASMFASQGHGQCSRWRFVCILQQVQATKHDEEAHGLAGISV</sequence>
<protein>
    <submittedName>
        <fullName evidence="3">Unnamed protein product</fullName>
    </submittedName>
</protein>
<accession>A0A9W6Y1M5</accession>
<gene>
    <name evidence="3" type="ORF">Pfra01_002172200</name>
</gene>
<dbReference type="PANTHER" id="PTHR46599">
    <property type="entry name" value="PIGGYBAC TRANSPOSABLE ELEMENT-DERIVED PROTEIN 4"/>
    <property type="match status" value="1"/>
</dbReference>
<evidence type="ECO:0000256" key="1">
    <source>
        <dbReference type="SAM" id="MobiDB-lite"/>
    </source>
</evidence>
<dbReference type="Pfam" id="PF13843">
    <property type="entry name" value="DDE_Tnp_1_7"/>
    <property type="match status" value="2"/>
</dbReference>
<dbReference type="AlphaFoldDB" id="A0A9W6Y1M5"/>
<reference evidence="3" key="1">
    <citation type="submission" date="2023-04" db="EMBL/GenBank/DDBJ databases">
        <title>Phytophthora fragariaefolia NBRC 109709.</title>
        <authorList>
            <person name="Ichikawa N."/>
            <person name="Sato H."/>
            <person name="Tonouchi N."/>
        </authorList>
    </citation>
    <scope>NUCLEOTIDE SEQUENCE</scope>
    <source>
        <strain evidence="3">NBRC 109709</strain>
    </source>
</reference>
<keyword evidence="4" id="KW-1185">Reference proteome</keyword>
<feature type="region of interest" description="Disordered" evidence="1">
    <location>
        <begin position="73"/>
        <end position="122"/>
    </location>
</feature>
<dbReference type="InterPro" id="IPR029526">
    <property type="entry name" value="PGBD"/>
</dbReference>
<feature type="compositionally biased region" description="Acidic residues" evidence="1">
    <location>
        <begin position="101"/>
        <end position="122"/>
    </location>
</feature>
<dbReference type="OrthoDB" id="117306at2759"/>
<evidence type="ECO:0000313" key="4">
    <source>
        <dbReference type="Proteomes" id="UP001165121"/>
    </source>
</evidence>
<dbReference type="Proteomes" id="UP001165121">
    <property type="component" value="Unassembled WGS sequence"/>
</dbReference>
<dbReference type="PANTHER" id="PTHR46599:SF3">
    <property type="entry name" value="PIGGYBAC TRANSPOSABLE ELEMENT-DERIVED PROTEIN 4"/>
    <property type="match status" value="1"/>
</dbReference>
<dbReference type="EMBL" id="BSXT01003154">
    <property type="protein sequence ID" value="GMF52845.1"/>
    <property type="molecule type" value="Genomic_DNA"/>
</dbReference>
<feature type="domain" description="PiggyBac transposable element-derived protein" evidence="2">
    <location>
        <begin position="407"/>
        <end position="518"/>
    </location>
</feature>
<feature type="domain" description="PiggyBac transposable element-derived protein" evidence="2">
    <location>
        <begin position="238"/>
        <end position="394"/>
    </location>
</feature>
<evidence type="ECO:0000313" key="3">
    <source>
        <dbReference type="EMBL" id="GMF52845.1"/>
    </source>
</evidence>